<name>A0A9P6XAC7_RHIOR</name>
<proteinExistence type="predicted"/>
<dbReference type="EMBL" id="JAANQT010000683">
    <property type="protein sequence ID" value="KAG1309114.1"/>
    <property type="molecule type" value="Genomic_DNA"/>
</dbReference>
<evidence type="ECO:0000256" key="1">
    <source>
        <dbReference type="SAM" id="MobiDB-lite"/>
    </source>
</evidence>
<gene>
    <name evidence="2" type="ORF">G6F64_005555</name>
</gene>
<organism evidence="2 3">
    <name type="scientific">Rhizopus oryzae</name>
    <name type="common">Mucormycosis agent</name>
    <name type="synonym">Rhizopus arrhizus var. delemar</name>
    <dbReference type="NCBI Taxonomy" id="64495"/>
    <lineage>
        <taxon>Eukaryota</taxon>
        <taxon>Fungi</taxon>
        <taxon>Fungi incertae sedis</taxon>
        <taxon>Mucoromycota</taxon>
        <taxon>Mucoromycotina</taxon>
        <taxon>Mucoromycetes</taxon>
        <taxon>Mucorales</taxon>
        <taxon>Mucorineae</taxon>
        <taxon>Rhizopodaceae</taxon>
        <taxon>Rhizopus</taxon>
    </lineage>
</organism>
<sequence>MSPTTIVQSVLTSQPNDSNGSKTEEIDLTTSASKYATIDPVVSMLEGPYLVVCGVLCLWRTHWKHLFDGTTFWPNEAAARATIVLRRIHLENLYQKKFKDNNRTTH</sequence>
<feature type="region of interest" description="Disordered" evidence="1">
    <location>
        <begin position="1"/>
        <end position="25"/>
    </location>
</feature>
<evidence type="ECO:0000313" key="2">
    <source>
        <dbReference type="EMBL" id="KAG1309114.1"/>
    </source>
</evidence>
<keyword evidence="3" id="KW-1185">Reference proteome</keyword>
<dbReference type="OrthoDB" id="10269724at2759"/>
<reference evidence="2" key="1">
    <citation type="journal article" date="2020" name="Microb. Genom.">
        <title>Genetic diversity of clinical and environmental Mucorales isolates obtained from an investigation of mucormycosis cases among solid organ transplant recipients.</title>
        <authorList>
            <person name="Nguyen M.H."/>
            <person name="Kaul D."/>
            <person name="Muto C."/>
            <person name="Cheng S.J."/>
            <person name="Richter R.A."/>
            <person name="Bruno V.M."/>
            <person name="Liu G."/>
            <person name="Beyhan S."/>
            <person name="Sundermann A.J."/>
            <person name="Mounaud S."/>
            <person name="Pasculle A.W."/>
            <person name="Nierman W.C."/>
            <person name="Driscoll E."/>
            <person name="Cumbie R."/>
            <person name="Clancy C.J."/>
            <person name="Dupont C.L."/>
        </authorList>
    </citation>
    <scope>NUCLEOTIDE SEQUENCE</scope>
    <source>
        <strain evidence="2">GL11</strain>
    </source>
</reference>
<protein>
    <submittedName>
        <fullName evidence="2">Uncharacterized protein</fullName>
    </submittedName>
</protein>
<dbReference type="Proteomes" id="UP000716291">
    <property type="component" value="Unassembled WGS sequence"/>
</dbReference>
<feature type="compositionally biased region" description="Polar residues" evidence="1">
    <location>
        <begin position="1"/>
        <end position="21"/>
    </location>
</feature>
<evidence type="ECO:0000313" key="3">
    <source>
        <dbReference type="Proteomes" id="UP000716291"/>
    </source>
</evidence>
<dbReference type="AlphaFoldDB" id="A0A9P6XAC7"/>
<accession>A0A9P6XAC7</accession>
<comment type="caution">
    <text evidence="2">The sequence shown here is derived from an EMBL/GenBank/DDBJ whole genome shotgun (WGS) entry which is preliminary data.</text>
</comment>